<gene>
    <name evidence="1" type="ORF">ISN44_Un143g000180</name>
</gene>
<dbReference type="AlphaFoldDB" id="A0A8T1XAI0"/>
<evidence type="ECO:0000313" key="2">
    <source>
        <dbReference type="Proteomes" id="UP000694251"/>
    </source>
</evidence>
<name>A0A8T1XAI0_ARASU</name>
<reference evidence="1 2" key="1">
    <citation type="submission" date="2020-12" db="EMBL/GenBank/DDBJ databases">
        <title>Concerted genomic and epigenomic changes stabilize Arabidopsis allopolyploids.</title>
        <authorList>
            <person name="Chen Z."/>
        </authorList>
    </citation>
    <scope>NUCLEOTIDE SEQUENCE [LARGE SCALE GENOMIC DNA]</scope>
    <source>
        <strain evidence="1">As9502</strain>
        <tissue evidence="1">Leaf</tissue>
    </source>
</reference>
<dbReference type="EMBL" id="JAEFBJ010000143">
    <property type="protein sequence ID" value="KAG7529332.1"/>
    <property type="molecule type" value="Genomic_DNA"/>
</dbReference>
<dbReference type="OrthoDB" id="10343627at2759"/>
<sequence>MISSFLIGLEKMARSLPLIKIGKVVLVLKLTLRSGKRELAVRPARTHPRVKDSKMWLMEVGRAYEFICNNMKEEPCVPDHDIGTASSQKGDCARKMAVKIMDKELVKQHPDDIHVPTTGTASAFIDVGAAERAALEASIVPSSTDGLAARTKRYEIRGLNEPSASETGALTCISYGSLSGERSLASFNFPSGKGKDLENSFRIGQKTACLEKD</sequence>
<protein>
    <submittedName>
        <fullName evidence="1">Uncharacterized protein</fullName>
    </submittedName>
</protein>
<organism evidence="1 2">
    <name type="scientific">Arabidopsis suecica</name>
    <name type="common">Swedish thale-cress</name>
    <name type="synonym">Cardaminopsis suecica</name>
    <dbReference type="NCBI Taxonomy" id="45249"/>
    <lineage>
        <taxon>Eukaryota</taxon>
        <taxon>Viridiplantae</taxon>
        <taxon>Streptophyta</taxon>
        <taxon>Embryophyta</taxon>
        <taxon>Tracheophyta</taxon>
        <taxon>Spermatophyta</taxon>
        <taxon>Magnoliopsida</taxon>
        <taxon>eudicotyledons</taxon>
        <taxon>Gunneridae</taxon>
        <taxon>Pentapetalae</taxon>
        <taxon>rosids</taxon>
        <taxon>malvids</taxon>
        <taxon>Brassicales</taxon>
        <taxon>Brassicaceae</taxon>
        <taxon>Camelineae</taxon>
        <taxon>Arabidopsis</taxon>
    </lineage>
</organism>
<evidence type="ECO:0000313" key="1">
    <source>
        <dbReference type="EMBL" id="KAG7529332.1"/>
    </source>
</evidence>
<proteinExistence type="predicted"/>
<dbReference type="Proteomes" id="UP000694251">
    <property type="component" value="Unassembled WGS sequence"/>
</dbReference>
<comment type="caution">
    <text evidence="1">The sequence shown here is derived from an EMBL/GenBank/DDBJ whole genome shotgun (WGS) entry which is preliminary data.</text>
</comment>
<keyword evidence="1" id="KW-0496">Mitochondrion</keyword>
<keyword evidence="2" id="KW-1185">Reference proteome</keyword>
<geneLocation type="mitochondrion" evidence="1"/>
<accession>A0A8T1XAI0</accession>